<evidence type="ECO:0000313" key="11">
    <source>
        <dbReference type="Proteomes" id="UP000001137"/>
    </source>
</evidence>
<dbReference type="SUPFAM" id="SSF51419">
    <property type="entry name" value="PLP-binding barrel"/>
    <property type="match status" value="1"/>
</dbReference>
<dbReference type="CDD" id="cd06828">
    <property type="entry name" value="PLPDE_III_DapDC"/>
    <property type="match status" value="1"/>
</dbReference>
<keyword evidence="2 5" id="KW-0210">Decarboxylase</keyword>
<dbReference type="EC" id="4.1.1.20" evidence="5 6"/>
<keyword evidence="11" id="KW-1185">Reference proteome</keyword>
<dbReference type="OrthoDB" id="18565at2157"/>
<evidence type="ECO:0000256" key="7">
    <source>
        <dbReference type="PIRSR" id="PIRSR600183-50"/>
    </source>
</evidence>
<evidence type="ECO:0000256" key="2">
    <source>
        <dbReference type="ARBA" id="ARBA00022793"/>
    </source>
</evidence>
<feature type="binding site" evidence="5">
    <location>
        <position position="300"/>
    </location>
    <ligand>
        <name>substrate</name>
    </ligand>
</feature>
<dbReference type="GO" id="GO:0009089">
    <property type="term" value="P:lysine biosynthetic process via diaminopimelate"/>
    <property type="evidence" value="ECO:0007669"/>
    <property type="project" value="UniProtKB-UniRule"/>
</dbReference>
<dbReference type="InterPro" id="IPR002986">
    <property type="entry name" value="DAP_deCOOHase_LysA"/>
</dbReference>
<dbReference type="eggNOG" id="arCOG02268">
    <property type="taxonomic scope" value="Archaea"/>
</dbReference>
<dbReference type="EMBL" id="CP000852">
    <property type="protein sequence ID" value="ABW01368.1"/>
    <property type="molecule type" value="Genomic_DNA"/>
</dbReference>
<feature type="binding site" evidence="5">
    <location>
        <position position="296"/>
    </location>
    <ligand>
        <name>substrate</name>
    </ligand>
</feature>
<dbReference type="InterPro" id="IPR000183">
    <property type="entry name" value="Orn/DAP/Arg_de-COase"/>
</dbReference>
<feature type="binding site" evidence="5">
    <location>
        <position position="354"/>
    </location>
    <ligand>
        <name>pyridoxal 5'-phosphate</name>
        <dbReference type="ChEBI" id="CHEBI:597326"/>
    </ligand>
</feature>
<evidence type="ECO:0000256" key="1">
    <source>
        <dbReference type="ARBA" id="ARBA00001933"/>
    </source>
</evidence>
<evidence type="ECO:0000256" key="3">
    <source>
        <dbReference type="ARBA" id="ARBA00022898"/>
    </source>
</evidence>
<keyword evidence="5" id="KW-0028">Amino-acid biosynthesis</keyword>
<dbReference type="Gene3D" id="3.20.20.10">
    <property type="entry name" value="Alanine racemase"/>
    <property type="match status" value="1"/>
</dbReference>
<dbReference type="GeneID" id="5709039"/>
<dbReference type="GO" id="GO:0008836">
    <property type="term" value="F:diaminopimelate decarboxylase activity"/>
    <property type="evidence" value="ECO:0007669"/>
    <property type="project" value="UniProtKB-UniRule"/>
</dbReference>
<feature type="binding site" evidence="5">
    <location>
        <position position="354"/>
    </location>
    <ligand>
        <name>substrate</name>
    </ligand>
</feature>
<dbReference type="PRINTS" id="PR01179">
    <property type="entry name" value="ODADCRBXLASE"/>
</dbReference>
<dbReference type="PANTHER" id="PTHR43727:SF2">
    <property type="entry name" value="GROUP IV DECARBOXYLASE"/>
    <property type="match status" value="1"/>
</dbReference>
<feature type="binding site" evidence="5">
    <location>
        <position position="260"/>
    </location>
    <ligand>
        <name>substrate</name>
    </ligand>
</feature>
<dbReference type="SUPFAM" id="SSF50621">
    <property type="entry name" value="Alanine racemase C-terminal domain-like"/>
    <property type="match status" value="1"/>
</dbReference>
<name>A8MC62_CALMQ</name>
<feature type="binding site" evidence="5">
    <location>
        <position position="226"/>
    </location>
    <ligand>
        <name>pyridoxal 5'-phosphate</name>
        <dbReference type="ChEBI" id="CHEBI:597326"/>
    </ligand>
</feature>
<dbReference type="PRINTS" id="PR01181">
    <property type="entry name" value="DAPDCRBXLASE"/>
</dbReference>
<sequence length="402" mass="44490">MDPCMISRGVSLVDLADKYDTPLIVYDLNLIEGNYRSIKDSLNAKVLYSIKANPNLAILAFLRRLGSGADAASPGEVFLALKAGFKPSEVLYTGAYLSNNDIKYGIDSRVVLNFDSVRAFERAMALGYRPRLVFFRIDLGYGEGFTPGVTLAGEESKFGMFLNDAIKAYRLAKSNGVKEFGIHAMMGSNVLNPDYFLKIAELLKEQAKVIEGEVGIKISYFDMGGGFGIPYKPGEKPLDLNRLSALRGFFPGELWVEPGRFIVGNAGYLLTRVTEVKKKGNRTYIGVDVGMNVLIRPMLYNAYHHIITCNEGEGSEIVDVVGPICENTDKLAINRELPRVKEGDLLVILNAGAYVYSMSSNYNGRLRPAEVVVYNNEHAVSRFRETLDSLTMLQVIPSFIQQ</sequence>
<evidence type="ECO:0000313" key="10">
    <source>
        <dbReference type="EMBL" id="ABW01368.1"/>
    </source>
</evidence>
<dbReference type="UniPathway" id="UPA00034">
    <property type="reaction ID" value="UER00027"/>
</dbReference>
<keyword evidence="3 5" id="KW-0663">Pyridoxal phosphate</keyword>
<keyword evidence="4 5" id="KW-0456">Lyase</keyword>
<feature type="active site" description="Proton donor" evidence="7">
    <location>
        <position position="325"/>
    </location>
</feature>
<dbReference type="PANTHER" id="PTHR43727">
    <property type="entry name" value="DIAMINOPIMELATE DECARBOXYLASE"/>
    <property type="match status" value="1"/>
</dbReference>
<comment type="cofactor">
    <cofactor evidence="1 5 7 8">
        <name>pyridoxal 5'-phosphate</name>
        <dbReference type="ChEBI" id="CHEBI:597326"/>
    </cofactor>
</comment>
<reference evidence="10 11" key="1">
    <citation type="submission" date="2007-10" db="EMBL/GenBank/DDBJ databases">
        <title>Complete sequence of Caldivirga maquilingensis IC-167.</title>
        <authorList>
            <consortium name="US DOE Joint Genome Institute"/>
            <person name="Copeland A."/>
            <person name="Lucas S."/>
            <person name="Lapidus A."/>
            <person name="Barry K."/>
            <person name="Glavina del Rio T."/>
            <person name="Dalin E."/>
            <person name="Tice H."/>
            <person name="Pitluck S."/>
            <person name="Saunders E."/>
            <person name="Brettin T."/>
            <person name="Bruce D."/>
            <person name="Detter J.C."/>
            <person name="Han C."/>
            <person name="Schmutz J."/>
            <person name="Larimer F."/>
            <person name="Land M."/>
            <person name="Hauser L."/>
            <person name="Kyrpides N."/>
            <person name="Ivanova N."/>
            <person name="Biddle J.F."/>
            <person name="Zhang Z."/>
            <person name="Fitz-Gibbon S.T."/>
            <person name="Lowe T.M."/>
            <person name="Saltikov C."/>
            <person name="House C.H."/>
            <person name="Richardson P."/>
        </authorList>
    </citation>
    <scope>NUCLEOTIDE SEQUENCE [LARGE SCALE GENOMIC DNA]</scope>
    <source>
        <strain evidence="11">ATCC 700844 / DSM 13496 / JCM 10307 / IC-167</strain>
    </source>
</reference>
<dbReference type="InterPro" id="IPR022644">
    <property type="entry name" value="De-COase2_N"/>
</dbReference>
<keyword evidence="5 8" id="KW-0457">Lysine biosynthesis</keyword>
<feature type="modified residue" description="N6-(pyridoxal phosphate)lysine" evidence="5 7">
    <location>
        <position position="51"/>
    </location>
</feature>
<proteinExistence type="inferred from homology"/>
<feature type="binding site" evidence="5">
    <location>
        <begin position="257"/>
        <end position="260"/>
    </location>
    <ligand>
        <name>pyridoxal 5'-phosphate</name>
        <dbReference type="ChEBI" id="CHEBI:597326"/>
    </ligand>
</feature>
<comment type="subunit">
    <text evidence="5">Homodimer.</text>
</comment>
<dbReference type="RefSeq" id="WP_012185588.1">
    <property type="nucleotide sequence ID" value="NC_009954.1"/>
</dbReference>
<dbReference type="KEGG" id="cma:Cmaq_0523"/>
<accession>A8MC62</accession>
<evidence type="ECO:0000259" key="9">
    <source>
        <dbReference type="Pfam" id="PF02784"/>
    </source>
</evidence>
<comment type="function">
    <text evidence="5">Specifically catalyzes the decarboxylation of meso-diaminopimelate (meso-DAP) to L-lysine.</text>
</comment>
<evidence type="ECO:0000256" key="8">
    <source>
        <dbReference type="RuleBase" id="RU003738"/>
    </source>
</evidence>
<comment type="pathway">
    <text evidence="5 8">Amino-acid biosynthesis; L-lysine biosynthesis via DAP pathway; L-lysine from DL-2,6-diaminopimelate: step 1/1.</text>
</comment>
<comment type="similarity">
    <text evidence="5">Belongs to the Orn/Lys/Arg decarboxylase class-II family. LysA subfamily.</text>
</comment>
<evidence type="ECO:0000256" key="5">
    <source>
        <dbReference type="HAMAP-Rule" id="MF_02120"/>
    </source>
</evidence>
<dbReference type="InterPro" id="IPR009006">
    <property type="entry name" value="Ala_racemase/Decarboxylase_C"/>
</dbReference>
<feature type="binding site" evidence="5">
    <location>
        <position position="326"/>
    </location>
    <ligand>
        <name>substrate</name>
    </ligand>
</feature>
<dbReference type="NCBIfam" id="TIGR01048">
    <property type="entry name" value="lysA"/>
    <property type="match status" value="1"/>
</dbReference>
<dbReference type="STRING" id="397948.Cmaq_0523"/>
<dbReference type="Pfam" id="PF02784">
    <property type="entry name" value="Orn_Arg_deC_N"/>
    <property type="match status" value="1"/>
</dbReference>
<evidence type="ECO:0000256" key="6">
    <source>
        <dbReference type="NCBIfam" id="TIGR01048"/>
    </source>
</evidence>
<evidence type="ECO:0000256" key="4">
    <source>
        <dbReference type="ARBA" id="ARBA00023239"/>
    </source>
</evidence>
<dbReference type="Gene3D" id="2.40.37.10">
    <property type="entry name" value="Lyase, Ornithine Decarboxylase, Chain A, domain 1"/>
    <property type="match status" value="1"/>
</dbReference>
<organism evidence="10 11">
    <name type="scientific">Caldivirga maquilingensis (strain ATCC 700844 / DSM 13496 / JCM 10307 / IC-167)</name>
    <dbReference type="NCBI Taxonomy" id="397948"/>
    <lineage>
        <taxon>Archaea</taxon>
        <taxon>Thermoproteota</taxon>
        <taxon>Thermoprotei</taxon>
        <taxon>Thermoproteales</taxon>
        <taxon>Thermoproteaceae</taxon>
        <taxon>Caldivirga</taxon>
    </lineage>
</organism>
<dbReference type="GO" id="GO:0030170">
    <property type="term" value="F:pyridoxal phosphate binding"/>
    <property type="evidence" value="ECO:0007669"/>
    <property type="project" value="UniProtKB-UniRule"/>
</dbReference>
<dbReference type="HAMAP" id="MF_02120">
    <property type="entry name" value="LysA"/>
    <property type="match status" value="1"/>
</dbReference>
<feature type="domain" description="Orn/DAP/Arg decarboxylase 2 N-terminal" evidence="9">
    <location>
        <begin position="31"/>
        <end position="264"/>
    </location>
</feature>
<dbReference type="HOGENOM" id="CLU_026444_0_2_2"/>
<dbReference type="Proteomes" id="UP000001137">
    <property type="component" value="Chromosome"/>
</dbReference>
<dbReference type="InterPro" id="IPR029066">
    <property type="entry name" value="PLP-binding_barrel"/>
</dbReference>
<dbReference type="AlphaFoldDB" id="A8MC62"/>
<comment type="catalytic activity">
    <reaction evidence="5 8">
        <text>meso-2,6-diaminopimelate + H(+) = L-lysine + CO2</text>
        <dbReference type="Rhea" id="RHEA:15101"/>
        <dbReference type="ChEBI" id="CHEBI:15378"/>
        <dbReference type="ChEBI" id="CHEBI:16526"/>
        <dbReference type="ChEBI" id="CHEBI:32551"/>
        <dbReference type="ChEBI" id="CHEBI:57791"/>
        <dbReference type="EC" id="4.1.1.20"/>
    </reaction>
</comment>
<gene>
    <name evidence="5" type="primary">lysA</name>
    <name evidence="10" type="ordered locus">Cmaq_0523</name>
</gene>
<protein>
    <recommendedName>
        <fullName evidence="5 6">Diaminopimelate decarboxylase</fullName>
        <shortName evidence="5">DAP decarboxylase</shortName>
        <shortName evidence="5">DAPDC</shortName>
        <ecNumber evidence="5 6">4.1.1.20</ecNumber>
    </recommendedName>
</protein>